<dbReference type="InterPro" id="IPR020861">
    <property type="entry name" value="Triosephosphate_isomerase_AS"/>
</dbReference>
<comment type="similarity">
    <text evidence="1">Belongs to the triosephosphate isomerase family.</text>
</comment>
<accession>A0A162B7P6</accession>
<dbReference type="EMBL" id="LNRQ01000001">
    <property type="protein sequence ID" value="KZN11043.1"/>
    <property type="molecule type" value="Genomic_DNA"/>
</dbReference>
<dbReference type="PANTHER" id="PTHR21139">
    <property type="entry name" value="TRIOSEPHOSPHATE ISOMERASE"/>
    <property type="match status" value="1"/>
</dbReference>
<dbReference type="GO" id="GO:0004807">
    <property type="term" value="F:triose-phosphate isomerase activity"/>
    <property type="evidence" value="ECO:0007669"/>
    <property type="project" value="InterPro"/>
</dbReference>
<dbReference type="Gene3D" id="3.20.20.70">
    <property type="entry name" value="Aldolase class I"/>
    <property type="match status" value="1"/>
</dbReference>
<comment type="pathway">
    <text evidence="4">Carbohydrate biosynthesis.</text>
</comment>
<dbReference type="PROSITE" id="PS51440">
    <property type="entry name" value="TIM_2"/>
    <property type="match status" value="1"/>
</dbReference>
<sequence>MAAVVSTSSLSQLNSALPRSSCPKLNSISVSTTQSFFQNVNSHLTRVSSSRSGACRGVVAMAGSGKNGTKDSISKLVTDLNSSTLEADVDVVVSPPFVYIDQVKNSLTDKIDIAAQNSWIGKGGAFTGEISIEQLKDIGCKWVILGHSERRHVIGEDDQSIADAADVLDCTYNMTKLCLVQFIGKKAAYALSQDVGVIACIGELLEEREGGKTFDVCFRQLKAYAGKISRLMSIFNVVPSWDKIVIAYEPVWAIGTGKVASPQQAQEVHQAVRDWLKTNVSADVASKTRIIYGGSVNGGNCAELAKEEDIDGFLVGGASLKGPEFATIINSVTSKKVAA</sequence>
<dbReference type="InterPro" id="IPR000652">
    <property type="entry name" value="Triosephosphate_isomerase"/>
</dbReference>
<dbReference type="CDD" id="cd00311">
    <property type="entry name" value="TIM"/>
    <property type="match status" value="1"/>
</dbReference>
<dbReference type="GO" id="GO:0019563">
    <property type="term" value="P:glycerol catabolic process"/>
    <property type="evidence" value="ECO:0007669"/>
    <property type="project" value="TreeGrafter"/>
</dbReference>
<reference evidence="5" key="1">
    <citation type="journal article" date="2016" name="Nat. Genet.">
        <title>A high-quality carrot genome assembly provides new insights into carotenoid accumulation and asterid genome evolution.</title>
        <authorList>
            <person name="Iorizzo M."/>
            <person name="Ellison S."/>
            <person name="Senalik D."/>
            <person name="Zeng P."/>
            <person name="Satapoomin P."/>
            <person name="Huang J."/>
            <person name="Bowman M."/>
            <person name="Iovene M."/>
            <person name="Sanseverino W."/>
            <person name="Cavagnaro P."/>
            <person name="Yildiz M."/>
            <person name="Macko-Podgorni A."/>
            <person name="Moranska E."/>
            <person name="Grzebelus E."/>
            <person name="Grzebelus D."/>
            <person name="Ashrafi H."/>
            <person name="Zheng Z."/>
            <person name="Cheng S."/>
            <person name="Spooner D."/>
            <person name="Van Deynze A."/>
            <person name="Simon P."/>
        </authorList>
    </citation>
    <scope>NUCLEOTIDE SEQUENCE [LARGE SCALE GENOMIC DNA]</scope>
    <source>
        <tissue evidence="5">Leaf</tissue>
    </source>
</reference>
<proteinExistence type="inferred from homology"/>
<dbReference type="Pfam" id="PF00121">
    <property type="entry name" value="TIM"/>
    <property type="match status" value="2"/>
</dbReference>
<evidence type="ECO:0000256" key="2">
    <source>
        <dbReference type="ARBA" id="ARBA00011738"/>
    </source>
</evidence>
<dbReference type="GO" id="GO:0006096">
    <property type="term" value="P:glycolytic process"/>
    <property type="evidence" value="ECO:0007669"/>
    <property type="project" value="InterPro"/>
</dbReference>
<dbReference type="STRING" id="79200.A0A162B7P6"/>
<dbReference type="HAMAP" id="MF_00147_B">
    <property type="entry name" value="TIM_B"/>
    <property type="match status" value="1"/>
</dbReference>
<dbReference type="OMA" id="IEKNGTM"/>
<name>A0A162B7P6_DAUCS</name>
<dbReference type="InterPro" id="IPR013785">
    <property type="entry name" value="Aldolase_TIM"/>
</dbReference>
<gene>
    <name evidence="5" type="ORF">DCAR_003699</name>
</gene>
<evidence type="ECO:0000256" key="3">
    <source>
        <dbReference type="ARBA" id="ARBA00023235"/>
    </source>
</evidence>
<evidence type="ECO:0000256" key="4">
    <source>
        <dbReference type="ARBA" id="ARBA00024331"/>
    </source>
</evidence>
<keyword evidence="3" id="KW-0413">Isomerase</keyword>
<dbReference type="GO" id="GO:0005829">
    <property type="term" value="C:cytosol"/>
    <property type="evidence" value="ECO:0007669"/>
    <property type="project" value="TreeGrafter"/>
</dbReference>
<evidence type="ECO:0000313" key="5">
    <source>
        <dbReference type="EMBL" id="KZN11043.1"/>
    </source>
</evidence>
<evidence type="ECO:0000256" key="1">
    <source>
        <dbReference type="ARBA" id="ARBA00007422"/>
    </source>
</evidence>
<dbReference type="InterPro" id="IPR022896">
    <property type="entry name" value="TrioseP_Isoase_bac/euk"/>
</dbReference>
<dbReference type="NCBIfam" id="TIGR00419">
    <property type="entry name" value="tim"/>
    <property type="match status" value="1"/>
</dbReference>
<organism evidence="5">
    <name type="scientific">Daucus carota subsp. sativus</name>
    <name type="common">Carrot</name>
    <dbReference type="NCBI Taxonomy" id="79200"/>
    <lineage>
        <taxon>Eukaryota</taxon>
        <taxon>Viridiplantae</taxon>
        <taxon>Streptophyta</taxon>
        <taxon>Embryophyta</taxon>
        <taxon>Tracheophyta</taxon>
        <taxon>Spermatophyta</taxon>
        <taxon>Magnoliopsida</taxon>
        <taxon>eudicotyledons</taxon>
        <taxon>Gunneridae</taxon>
        <taxon>Pentapetalae</taxon>
        <taxon>asterids</taxon>
        <taxon>campanulids</taxon>
        <taxon>Apiales</taxon>
        <taxon>Apiaceae</taxon>
        <taxon>Apioideae</taxon>
        <taxon>Scandiceae</taxon>
        <taxon>Daucinae</taxon>
        <taxon>Daucus</taxon>
        <taxon>Daucus sect. Daucus</taxon>
    </lineage>
</organism>
<dbReference type="GO" id="GO:0006094">
    <property type="term" value="P:gluconeogenesis"/>
    <property type="evidence" value="ECO:0007669"/>
    <property type="project" value="TreeGrafter"/>
</dbReference>
<dbReference type="InterPro" id="IPR035990">
    <property type="entry name" value="TIM_sf"/>
</dbReference>
<comment type="subunit">
    <text evidence="2">Homodimer.</text>
</comment>
<dbReference type="AlphaFoldDB" id="A0A162B7P6"/>
<dbReference type="GO" id="GO:0046166">
    <property type="term" value="P:glyceraldehyde-3-phosphate biosynthetic process"/>
    <property type="evidence" value="ECO:0007669"/>
    <property type="project" value="TreeGrafter"/>
</dbReference>
<comment type="caution">
    <text evidence="5">The sequence shown here is derived from an EMBL/GenBank/DDBJ whole genome shotgun (WGS) entry which is preliminary data.</text>
</comment>
<dbReference type="PROSITE" id="PS00171">
    <property type="entry name" value="TIM_1"/>
    <property type="match status" value="1"/>
</dbReference>
<dbReference type="SUPFAM" id="SSF51351">
    <property type="entry name" value="Triosephosphate isomerase (TIM)"/>
    <property type="match status" value="1"/>
</dbReference>
<protein>
    <recommendedName>
        <fullName evidence="6">Triosephosphate isomerase</fullName>
    </recommendedName>
</protein>
<evidence type="ECO:0008006" key="6">
    <source>
        <dbReference type="Google" id="ProtNLM"/>
    </source>
</evidence>
<dbReference type="PANTHER" id="PTHR21139:SF2">
    <property type="entry name" value="TRIOSEPHOSPHATE ISOMERASE"/>
    <property type="match status" value="1"/>
</dbReference>
<dbReference type="Gramene" id="KZN11043">
    <property type="protein sequence ID" value="KZN11043"/>
    <property type="gene ID" value="DCAR_003699"/>
</dbReference>